<evidence type="ECO:0000256" key="4">
    <source>
        <dbReference type="ARBA" id="ARBA00022679"/>
    </source>
</evidence>
<protein>
    <recommendedName>
        <fullName evidence="8 9">1,4-dihydroxy-2-naphthoate octaprenyltransferase</fullName>
        <shortName evidence="8">DHNA-octaprenyltransferase</shortName>
        <ecNumber evidence="8 9">2.5.1.74</ecNumber>
    </recommendedName>
</protein>
<keyword evidence="3 8" id="KW-1003">Cell membrane</keyword>
<dbReference type="EC" id="2.5.1.74" evidence="8 9"/>
<evidence type="ECO:0000313" key="10">
    <source>
        <dbReference type="EMBL" id="EHO73742.1"/>
    </source>
</evidence>
<dbReference type="Pfam" id="PF01040">
    <property type="entry name" value="UbiA"/>
    <property type="match status" value="1"/>
</dbReference>
<dbReference type="HOGENOM" id="CLU_043611_1_2_10"/>
<comment type="catalytic activity">
    <reaction evidence="8">
        <text>an all-trans-polyprenyl diphosphate + 1,4-dihydroxy-2-naphthoate + H(+) = a 2-demethylmenaquinol + CO2 + diphosphate</text>
        <dbReference type="Rhea" id="RHEA:26478"/>
        <dbReference type="Rhea" id="RHEA-COMP:9563"/>
        <dbReference type="Rhea" id="RHEA-COMP:9564"/>
        <dbReference type="ChEBI" id="CHEBI:11173"/>
        <dbReference type="ChEBI" id="CHEBI:15378"/>
        <dbReference type="ChEBI" id="CHEBI:16526"/>
        <dbReference type="ChEBI" id="CHEBI:33019"/>
        <dbReference type="ChEBI" id="CHEBI:55437"/>
        <dbReference type="ChEBI" id="CHEBI:58914"/>
        <dbReference type="EC" id="2.5.1.74"/>
    </reaction>
</comment>
<dbReference type="InterPro" id="IPR044878">
    <property type="entry name" value="UbiA_sf"/>
</dbReference>
<evidence type="ECO:0000256" key="6">
    <source>
        <dbReference type="ARBA" id="ARBA00022989"/>
    </source>
</evidence>
<feature type="transmembrane region" description="Helical" evidence="8">
    <location>
        <begin position="224"/>
        <end position="245"/>
    </location>
</feature>
<dbReference type="InterPro" id="IPR026046">
    <property type="entry name" value="UBIAD1"/>
</dbReference>
<keyword evidence="4 8" id="KW-0808">Transferase</keyword>
<comment type="pathway">
    <text evidence="8">Quinol/quinone metabolism; menaquinone biosynthesis; menaquinol from 1,4-dihydroxy-2-naphthoate: step 1/2.</text>
</comment>
<feature type="transmembrane region" description="Helical" evidence="8">
    <location>
        <begin position="126"/>
        <end position="142"/>
    </location>
</feature>
<dbReference type="PATRIC" id="fig|999422.3.peg.308"/>
<dbReference type="PIRSF" id="PIRSF005355">
    <property type="entry name" value="UBIAD1"/>
    <property type="match status" value="1"/>
</dbReference>
<dbReference type="GO" id="GO:0009234">
    <property type="term" value="P:menaquinone biosynthetic process"/>
    <property type="evidence" value="ECO:0007669"/>
    <property type="project" value="UniProtKB-UniRule"/>
</dbReference>
<feature type="transmembrane region" description="Helical" evidence="8">
    <location>
        <begin position="103"/>
        <end position="120"/>
    </location>
</feature>
<dbReference type="HAMAP" id="MF_01937">
    <property type="entry name" value="MenA_1"/>
    <property type="match status" value="1"/>
</dbReference>
<comment type="function">
    <text evidence="8">Conversion of 1,4-dihydroxy-2-naphthoate (DHNA) to demethylmenaquinone (DMK).</text>
</comment>
<feature type="transmembrane region" description="Helical" evidence="8">
    <location>
        <begin position="21"/>
        <end position="41"/>
    </location>
</feature>
<dbReference type="NCBIfam" id="TIGR00751">
    <property type="entry name" value="menA"/>
    <property type="match status" value="1"/>
</dbReference>
<keyword evidence="11" id="KW-1185">Reference proteome</keyword>
<dbReference type="OrthoDB" id="9767568at2"/>
<feature type="transmembrane region" description="Helical" evidence="8">
    <location>
        <begin position="47"/>
        <end position="67"/>
    </location>
</feature>
<dbReference type="UniPathway" id="UPA00079">
    <property type="reaction ID" value="UER00168"/>
</dbReference>
<dbReference type="AlphaFoldDB" id="H1HJH2"/>
<evidence type="ECO:0000256" key="7">
    <source>
        <dbReference type="ARBA" id="ARBA00023136"/>
    </source>
</evidence>
<dbReference type="GO" id="GO:0046428">
    <property type="term" value="F:1,4-dihydroxy-2-naphthoate polyprenyltransferase activity"/>
    <property type="evidence" value="ECO:0007669"/>
    <property type="project" value="UniProtKB-UniRule"/>
</dbReference>
<organism evidence="10 11">
    <name type="scientific">Segatella maculosa OT 289</name>
    <dbReference type="NCBI Taxonomy" id="999422"/>
    <lineage>
        <taxon>Bacteria</taxon>
        <taxon>Pseudomonadati</taxon>
        <taxon>Bacteroidota</taxon>
        <taxon>Bacteroidia</taxon>
        <taxon>Bacteroidales</taxon>
        <taxon>Prevotellaceae</taxon>
        <taxon>Segatella</taxon>
    </lineage>
</organism>
<reference evidence="10 11" key="1">
    <citation type="submission" date="2011-12" db="EMBL/GenBank/DDBJ databases">
        <title>The Genome Sequence of Prevotella maculosa OT 289.</title>
        <authorList>
            <consortium name="The Broad Institute Genome Sequencing Platform"/>
            <person name="Earl A."/>
            <person name="Ward D."/>
            <person name="Feldgarden M."/>
            <person name="Gevers D."/>
            <person name="Izard J."/>
            <person name="Blanton J.M."/>
            <person name="Mathney J."/>
            <person name="Tanner A.C."/>
            <person name="Dewhirst F.E."/>
            <person name="Young S.K."/>
            <person name="Zeng Q."/>
            <person name="Gargeya S."/>
            <person name="Fitzgerald M."/>
            <person name="Haas B."/>
            <person name="Abouelleil A."/>
            <person name="Alvarado L."/>
            <person name="Arachchi H.M."/>
            <person name="Berlin A."/>
            <person name="Chapman S.B."/>
            <person name="Gearin G."/>
            <person name="Goldberg J."/>
            <person name="Griggs A."/>
            <person name="Gujja S."/>
            <person name="Hansen M."/>
            <person name="Heiman D."/>
            <person name="Howarth C."/>
            <person name="Larimer J."/>
            <person name="Lui A."/>
            <person name="MacDonald P.J.P."/>
            <person name="McCowen C."/>
            <person name="Montmayeur A."/>
            <person name="Murphy C."/>
            <person name="Neiman D."/>
            <person name="Pearson M."/>
            <person name="Priest M."/>
            <person name="Roberts A."/>
            <person name="Saif S."/>
            <person name="Shea T."/>
            <person name="Sisk P."/>
            <person name="Stolte C."/>
            <person name="Sykes S."/>
            <person name="Wortman J."/>
            <person name="Nusbaum C."/>
            <person name="Birren B."/>
        </authorList>
    </citation>
    <scope>NUCLEOTIDE SEQUENCE [LARGE SCALE GENOMIC DNA]</scope>
    <source>
        <strain evidence="10 11">OT 289</strain>
    </source>
</reference>
<dbReference type="PANTHER" id="PTHR13929">
    <property type="entry name" value="1,4-DIHYDROXY-2-NAPHTHOATE OCTAPRENYLTRANSFERASE"/>
    <property type="match status" value="1"/>
</dbReference>
<dbReference type="InterPro" id="IPR004657">
    <property type="entry name" value="MenA"/>
</dbReference>
<sequence length="304" mass="33684">MKETNIKTNAFRAWLLASRPKTLIGAAVPVMLGMALAFNHGTGSFDVMPAILCLLFAFVMQIDANFVNDYFDCIKGNDASEIRLGPKRACAEGWVTLPAMKKAIIFTTAVAAFVGLPLIFYGGYEVIPVGLLCIVFCFLYTTKLSYLGFGDVLVLVFFGLVPVCLTYYVVMPQTGKNIPLDVFLTSLACGFVIDTLLIVNNYRDRDNDRHTGKLTLIVRIGERWGARFYLFSGLIGEILMLFVSLNNAVHTWAPAVLLGYLPVHYQSYIKMRKIRQGKALNKVLGQTARNILIFGIVSMLAILL</sequence>
<dbReference type="GO" id="GO:0005886">
    <property type="term" value="C:plasma membrane"/>
    <property type="evidence" value="ECO:0007669"/>
    <property type="project" value="UniProtKB-SubCell"/>
</dbReference>
<evidence type="ECO:0000256" key="9">
    <source>
        <dbReference type="NCBIfam" id="TIGR00751"/>
    </source>
</evidence>
<dbReference type="PANTHER" id="PTHR13929:SF0">
    <property type="entry name" value="UBIA PRENYLTRANSFERASE DOMAIN-CONTAINING PROTEIN 1"/>
    <property type="match status" value="1"/>
</dbReference>
<evidence type="ECO:0000313" key="11">
    <source>
        <dbReference type="Proteomes" id="UP000003167"/>
    </source>
</evidence>
<dbReference type="GO" id="GO:0042371">
    <property type="term" value="P:vitamin K biosynthetic process"/>
    <property type="evidence" value="ECO:0007669"/>
    <property type="project" value="TreeGrafter"/>
</dbReference>
<proteinExistence type="inferred from homology"/>
<feature type="transmembrane region" description="Helical" evidence="8">
    <location>
        <begin position="149"/>
        <end position="170"/>
    </location>
</feature>
<evidence type="ECO:0000256" key="1">
    <source>
        <dbReference type="ARBA" id="ARBA00004141"/>
    </source>
</evidence>
<dbReference type="Gene3D" id="1.10.357.140">
    <property type="entry name" value="UbiA prenyltransferase"/>
    <property type="match status" value="1"/>
</dbReference>
<evidence type="ECO:0000256" key="5">
    <source>
        <dbReference type="ARBA" id="ARBA00022692"/>
    </source>
</evidence>
<keyword evidence="6 8" id="KW-1133">Transmembrane helix</keyword>
<feature type="transmembrane region" description="Helical" evidence="8">
    <location>
        <begin position="182"/>
        <end position="203"/>
    </location>
</feature>
<dbReference type="STRING" id="999422.HMPREF9944_00316"/>
<evidence type="ECO:0000256" key="3">
    <source>
        <dbReference type="ARBA" id="ARBA00022475"/>
    </source>
</evidence>
<gene>
    <name evidence="8" type="primary">menA</name>
    <name evidence="10" type="ORF">HMPREF9944_00316</name>
</gene>
<comment type="caution">
    <text evidence="10">The sequence shown here is derived from an EMBL/GenBank/DDBJ whole genome shotgun (WGS) entry which is preliminary data.</text>
</comment>
<dbReference type="EMBL" id="AGEK01000014">
    <property type="protein sequence ID" value="EHO73742.1"/>
    <property type="molecule type" value="Genomic_DNA"/>
</dbReference>
<comment type="similarity">
    <text evidence="8">Belongs to the MenA family. Type 1 subfamily.</text>
</comment>
<keyword evidence="5 8" id="KW-0812">Transmembrane</keyword>
<dbReference type="RefSeq" id="WP_008563952.1">
    <property type="nucleotide sequence ID" value="NZ_JH594500.1"/>
</dbReference>
<name>H1HJH2_9BACT</name>
<keyword evidence="7 8" id="KW-0472">Membrane</keyword>
<dbReference type="CDD" id="cd13962">
    <property type="entry name" value="PT_UbiA_UBIAD1"/>
    <property type="match status" value="1"/>
</dbReference>
<dbReference type="Proteomes" id="UP000003167">
    <property type="component" value="Unassembled WGS sequence"/>
</dbReference>
<dbReference type="InterPro" id="IPR000537">
    <property type="entry name" value="UbiA_prenyltransferase"/>
</dbReference>
<accession>H1HJH2</accession>
<comment type="subcellular location">
    <subcellularLocation>
        <location evidence="8">Cell membrane</location>
        <topology evidence="8">Multi-pass membrane protein</topology>
    </subcellularLocation>
    <subcellularLocation>
        <location evidence="1">Membrane</location>
        <topology evidence="1">Multi-pass membrane protein</topology>
    </subcellularLocation>
</comment>
<evidence type="ECO:0000256" key="8">
    <source>
        <dbReference type="HAMAP-Rule" id="MF_01937"/>
    </source>
</evidence>
<keyword evidence="2 8" id="KW-0474">Menaquinone biosynthesis</keyword>
<feature type="transmembrane region" description="Helical" evidence="8">
    <location>
        <begin position="251"/>
        <end position="271"/>
    </location>
</feature>
<evidence type="ECO:0000256" key="2">
    <source>
        <dbReference type="ARBA" id="ARBA00022428"/>
    </source>
</evidence>